<dbReference type="SUPFAM" id="SSF56047">
    <property type="entry name" value="Ribosomal protein S8"/>
    <property type="match status" value="1"/>
</dbReference>
<dbReference type="Proteomes" id="UP000007648">
    <property type="component" value="Unassembled WGS sequence"/>
</dbReference>
<organism evidence="1 2">
    <name type="scientific">Sarcophilus harrisii</name>
    <name type="common">Tasmanian devil</name>
    <name type="synonym">Sarcophilus laniarius</name>
    <dbReference type="NCBI Taxonomy" id="9305"/>
    <lineage>
        <taxon>Eukaryota</taxon>
        <taxon>Metazoa</taxon>
        <taxon>Chordata</taxon>
        <taxon>Craniata</taxon>
        <taxon>Vertebrata</taxon>
        <taxon>Euteleostomi</taxon>
        <taxon>Mammalia</taxon>
        <taxon>Metatheria</taxon>
        <taxon>Dasyuromorphia</taxon>
        <taxon>Dasyuridae</taxon>
        <taxon>Sarcophilus</taxon>
    </lineage>
</organism>
<dbReference type="GO" id="GO:0005840">
    <property type="term" value="C:ribosome"/>
    <property type="evidence" value="ECO:0007669"/>
    <property type="project" value="InterPro"/>
</dbReference>
<dbReference type="GO" id="GO:0006412">
    <property type="term" value="P:translation"/>
    <property type="evidence" value="ECO:0007669"/>
    <property type="project" value="InterPro"/>
</dbReference>
<evidence type="ECO:0000313" key="2">
    <source>
        <dbReference type="Proteomes" id="UP000007648"/>
    </source>
</evidence>
<reference evidence="1 2" key="1">
    <citation type="journal article" date="2011" name="Proc. Natl. Acad. Sci. U.S.A.">
        <title>Genetic diversity and population structure of the endangered marsupial Sarcophilus harrisii (Tasmanian devil).</title>
        <authorList>
            <person name="Miller W."/>
            <person name="Hayes V.M."/>
            <person name="Ratan A."/>
            <person name="Petersen D.C."/>
            <person name="Wittekindt N.E."/>
            <person name="Miller J."/>
            <person name="Walenz B."/>
            <person name="Knight J."/>
            <person name="Qi J."/>
            <person name="Zhao F."/>
            <person name="Wang Q."/>
            <person name="Bedoya-Reina O.C."/>
            <person name="Katiyar N."/>
            <person name="Tomsho L.P."/>
            <person name="Kasson L.M."/>
            <person name="Hardie R.A."/>
            <person name="Woodbridge P."/>
            <person name="Tindall E.A."/>
            <person name="Bertelsen M.F."/>
            <person name="Dixon D."/>
            <person name="Pyecroft S."/>
            <person name="Helgen K.M."/>
            <person name="Lesk A.M."/>
            <person name="Pringle T.H."/>
            <person name="Patterson N."/>
            <person name="Zhang Y."/>
            <person name="Kreiss A."/>
            <person name="Woods G.M."/>
            <person name="Jones M.E."/>
            <person name="Schuster S.C."/>
        </authorList>
    </citation>
    <scope>NUCLEOTIDE SEQUENCE [LARGE SCALE GENOMIC DNA]</scope>
</reference>
<accession>A0A7N4PDM0</accession>
<dbReference type="Ensembl" id="ENSSHAT00000043704.1">
    <property type="protein sequence ID" value="ENSSHAP00000035804.1"/>
    <property type="gene ID" value="ENSSHAG00000028460.1"/>
</dbReference>
<dbReference type="InParanoid" id="A0A7N4PDM0"/>
<dbReference type="InterPro" id="IPR035987">
    <property type="entry name" value="Ribosomal_uS8_sf"/>
</dbReference>
<reference evidence="1" key="3">
    <citation type="submission" date="2025-09" db="UniProtKB">
        <authorList>
            <consortium name="Ensembl"/>
        </authorList>
    </citation>
    <scope>IDENTIFICATION</scope>
</reference>
<protein>
    <submittedName>
        <fullName evidence="1">Uncharacterized protein</fullName>
    </submittedName>
</protein>
<keyword evidence="2" id="KW-1185">Reference proteome</keyword>
<dbReference type="GO" id="GO:0003735">
    <property type="term" value="F:structural constituent of ribosome"/>
    <property type="evidence" value="ECO:0007669"/>
    <property type="project" value="InterPro"/>
</dbReference>
<dbReference type="Gene3D" id="3.30.1370.30">
    <property type="match status" value="1"/>
</dbReference>
<evidence type="ECO:0000313" key="1">
    <source>
        <dbReference type="Ensembl" id="ENSSHAP00000035804.1"/>
    </source>
</evidence>
<proteinExistence type="predicted"/>
<reference evidence="1" key="2">
    <citation type="submission" date="2025-08" db="UniProtKB">
        <authorList>
            <consortium name="Ensembl"/>
        </authorList>
    </citation>
    <scope>IDENTIFICATION</scope>
</reference>
<sequence>VVCVNILDDDDDLRSFSNAEKSGKFQVPIRPCSKIVGQCITVMMKHNYIGDKRKIK</sequence>
<dbReference type="AlphaFoldDB" id="A0A7N4PDM0"/>
<name>A0A7N4PDM0_SARHA</name>